<evidence type="ECO:0000313" key="10">
    <source>
        <dbReference type="EMBL" id="NBE55425.1"/>
    </source>
</evidence>
<dbReference type="GO" id="GO:0016627">
    <property type="term" value="F:oxidoreductase activity, acting on the CH-CH group of donors"/>
    <property type="evidence" value="ECO:0007669"/>
    <property type="project" value="InterPro"/>
</dbReference>
<dbReference type="InterPro" id="IPR036250">
    <property type="entry name" value="AcylCo_DH-like_C"/>
</dbReference>
<evidence type="ECO:0000256" key="2">
    <source>
        <dbReference type="ARBA" id="ARBA00009347"/>
    </source>
</evidence>
<feature type="domain" description="Acyl-CoA dehydrogenase/oxidase N-terminal" evidence="9">
    <location>
        <begin position="7"/>
        <end position="120"/>
    </location>
</feature>
<keyword evidence="3 6" id="KW-0285">Flavoprotein</keyword>
<comment type="cofactor">
    <cofactor evidence="1 6">
        <name>FAD</name>
        <dbReference type="ChEBI" id="CHEBI:57692"/>
    </cofactor>
</comment>
<sequence>MDLDFTAAEDAFRTEARDWLAAHVPSAPLPSLETAEGFAAHREWERTLHADRWSVVSWPKEYGGRGASILQWLIFEEEYYAAGAPGRVSQNGINLLAPTLFEHADDEQRARVLPSMASGEVIWAQAWSEPEAGSDLASLRSTAVRTEGGWLLSGQKTWSSRAAFADRAFGLFRSDPDADRPHRGLTYLMFPLDAEGVTVRPIGRLDGKPAFAELFLDRVFVPDRDVIGEPGQGWRVAMSTAGNERGLTLRSPGRFTSAAERLTELWRSGPAADDTADTTDTALRDRVTDAVIGARAYQLFTYANASRIAAGGSIGAESSLNKVYWSDLDIALHETALDLLGPYGELSDEADEAPAHGSWAEGYTFSLAGPIYAGTNEIQRDIIAERLLGLPKGRR</sequence>
<dbReference type="Gene3D" id="2.40.110.10">
    <property type="entry name" value="Butyryl-CoA Dehydrogenase, subunit A, domain 2"/>
    <property type="match status" value="1"/>
</dbReference>
<comment type="similarity">
    <text evidence="2 6">Belongs to the acyl-CoA dehydrogenase family.</text>
</comment>
<dbReference type="Proteomes" id="UP000598297">
    <property type="component" value="Unassembled WGS sequence"/>
</dbReference>
<dbReference type="InterPro" id="IPR046373">
    <property type="entry name" value="Acyl-CoA_Oxase/DH_mid-dom_sf"/>
</dbReference>
<dbReference type="RefSeq" id="WP_161703150.1">
    <property type="nucleotide sequence ID" value="NZ_JAAAHS010000321.1"/>
</dbReference>
<dbReference type="Pfam" id="PF02771">
    <property type="entry name" value="Acyl-CoA_dh_N"/>
    <property type="match status" value="1"/>
</dbReference>
<evidence type="ECO:0000256" key="1">
    <source>
        <dbReference type="ARBA" id="ARBA00001974"/>
    </source>
</evidence>
<comment type="caution">
    <text evidence="10">The sequence shown here is derived from an EMBL/GenBank/DDBJ whole genome shotgun (WGS) entry which is preliminary data.</text>
</comment>
<dbReference type="OrthoDB" id="3964153at2"/>
<dbReference type="PANTHER" id="PTHR43292">
    <property type="entry name" value="ACYL-COA DEHYDROGENASE"/>
    <property type="match status" value="1"/>
</dbReference>
<reference evidence="10" key="1">
    <citation type="submission" date="2020-01" db="EMBL/GenBank/DDBJ databases">
        <title>Whole-genome analyses of novel actinobacteria.</title>
        <authorList>
            <person name="Sahin N."/>
        </authorList>
    </citation>
    <scope>NUCLEOTIDE SEQUENCE</scope>
    <source>
        <strain evidence="10">YC537</strain>
    </source>
</reference>
<dbReference type="GO" id="GO:0005886">
    <property type="term" value="C:plasma membrane"/>
    <property type="evidence" value="ECO:0007669"/>
    <property type="project" value="TreeGrafter"/>
</dbReference>
<accession>A0A964V1L5</accession>
<dbReference type="Gene3D" id="1.10.540.10">
    <property type="entry name" value="Acyl-CoA dehydrogenase/oxidase, N-terminal domain"/>
    <property type="match status" value="1"/>
</dbReference>
<dbReference type="SUPFAM" id="SSF56645">
    <property type="entry name" value="Acyl-CoA dehydrogenase NM domain-like"/>
    <property type="match status" value="1"/>
</dbReference>
<evidence type="ECO:0000256" key="5">
    <source>
        <dbReference type="ARBA" id="ARBA00023002"/>
    </source>
</evidence>
<evidence type="ECO:0000259" key="7">
    <source>
        <dbReference type="Pfam" id="PF00441"/>
    </source>
</evidence>
<evidence type="ECO:0000256" key="4">
    <source>
        <dbReference type="ARBA" id="ARBA00022827"/>
    </source>
</evidence>
<dbReference type="SUPFAM" id="SSF47203">
    <property type="entry name" value="Acyl-CoA dehydrogenase C-terminal domain-like"/>
    <property type="match status" value="1"/>
</dbReference>
<dbReference type="InterPro" id="IPR013786">
    <property type="entry name" value="AcylCoA_DH/ox_N"/>
</dbReference>
<dbReference type="EMBL" id="JAAAHS010000321">
    <property type="protein sequence ID" value="NBE55425.1"/>
    <property type="molecule type" value="Genomic_DNA"/>
</dbReference>
<gene>
    <name evidence="10" type="ORF">GUY60_29160</name>
</gene>
<keyword evidence="5 6" id="KW-0560">Oxidoreductase</keyword>
<dbReference type="Pfam" id="PF00441">
    <property type="entry name" value="Acyl-CoA_dh_1"/>
    <property type="match status" value="1"/>
</dbReference>
<keyword evidence="4 6" id="KW-0274">FAD</keyword>
<dbReference type="InterPro" id="IPR009100">
    <property type="entry name" value="AcylCoA_DH/oxidase_NM_dom_sf"/>
</dbReference>
<keyword evidence="11" id="KW-1185">Reference proteome</keyword>
<evidence type="ECO:0000256" key="3">
    <source>
        <dbReference type="ARBA" id="ARBA00022630"/>
    </source>
</evidence>
<evidence type="ECO:0000313" key="11">
    <source>
        <dbReference type="Proteomes" id="UP000598297"/>
    </source>
</evidence>
<dbReference type="GO" id="GO:0050660">
    <property type="term" value="F:flavin adenine dinucleotide binding"/>
    <property type="evidence" value="ECO:0007669"/>
    <property type="project" value="InterPro"/>
</dbReference>
<evidence type="ECO:0000259" key="9">
    <source>
        <dbReference type="Pfam" id="PF02771"/>
    </source>
</evidence>
<feature type="domain" description="Acyl-CoA oxidase/dehydrogenase middle" evidence="8">
    <location>
        <begin position="124"/>
        <end position="218"/>
    </location>
</feature>
<dbReference type="Pfam" id="PF02770">
    <property type="entry name" value="Acyl-CoA_dh_M"/>
    <property type="match status" value="1"/>
</dbReference>
<dbReference type="InterPro" id="IPR009075">
    <property type="entry name" value="AcylCo_DH/oxidase_C"/>
</dbReference>
<dbReference type="InterPro" id="IPR006091">
    <property type="entry name" value="Acyl-CoA_Oxase/DH_mid-dom"/>
</dbReference>
<dbReference type="PANTHER" id="PTHR43292:SF3">
    <property type="entry name" value="ACYL-COA DEHYDROGENASE FADE29"/>
    <property type="match status" value="1"/>
</dbReference>
<dbReference type="AlphaFoldDB" id="A0A964V1L5"/>
<dbReference type="InterPro" id="IPR037069">
    <property type="entry name" value="AcylCoA_DH/ox_N_sf"/>
</dbReference>
<evidence type="ECO:0000259" key="8">
    <source>
        <dbReference type="Pfam" id="PF02770"/>
    </source>
</evidence>
<organism evidence="10 11">
    <name type="scientific">Streptomyces boluensis</name>
    <dbReference type="NCBI Taxonomy" id="1775135"/>
    <lineage>
        <taxon>Bacteria</taxon>
        <taxon>Bacillati</taxon>
        <taxon>Actinomycetota</taxon>
        <taxon>Actinomycetes</taxon>
        <taxon>Kitasatosporales</taxon>
        <taxon>Streptomycetaceae</taxon>
        <taxon>Streptomyces</taxon>
    </lineage>
</organism>
<dbReference type="InterPro" id="IPR052161">
    <property type="entry name" value="Mycobact_Acyl-CoA_DH"/>
</dbReference>
<proteinExistence type="inferred from homology"/>
<protein>
    <submittedName>
        <fullName evidence="10">Acyl-CoA dehydrogenase</fullName>
    </submittedName>
</protein>
<feature type="domain" description="Acyl-CoA dehydrogenase/oxidase C-terminal" evidence="7">
    <location>
        <begin position="231"/>
        <end position="388"/>
    </location>
</feature>
<name>A0A964V1L5_9ACTN</name>
<dbReference type="Gene3D" id="1.20.140.10">
    <property type="entry name" value="Butyryl-CoA Dehydrogenase, subunit A, domain 3"/>
    <property type="match status" value="1"/>
</dbReference>
<evidence type="ECO:0000256" key="6">
    <source>
        <dbReference type="RuleBase" id="RU362125"/>
    </source>
</evidence>